<keyword evidence="2" id="KW-1185">Reference proteome</keyword>
<dbReference type="EMBL" id="JAPDDT010000001">
    <property type="protein sequence ID" value="MCW1921204.1"/>
    <property type="molecule type" value="Genomic_DNA"/>
</dbReference>
<accession>A0ABT3GDW3</accession>
<reference evidence="1 2" key="1">
    <citation type="submission" date="2022-10" db="EMBL/GenBank/DDBJ databases">
        <title>Luteolibacter arcticus strain CCTCC AB 2014275, whole genome shotgun sequencing project.</title>
        <authorList>
            <person name="Zhao G."/>
            <person name="Shen L."/>
        </authorList>
    </citation>
    <scope>NUCLEOTIDE SEQUENCE [LARGE SCALE GENOMIC DNA]</scope>
    <source>
        <strain evidence="1 2">CCTCC AB 2014275</strain>
    </source>
</reference>
<comment type="caution">
    <text evidence="1">The sequence shown here is derived from an EMBL/GenBank/DDBJ whole genome shotgun (WGS) entry which is preliminary data.</text>
</comment>
<name>A0ABT3GDW3_9BACT</name>
<dbReference type="Proteomes" id="UP001320876">
    <property type="component" value="Unassembled WGS sequence"/>
</dbReference>
<organism evidence="1 2">
    <name type="scientific">Luteolibacter arcticus</name>
    <dbReference type="NCBI Taxonomy" id="1581411"/>
    <lineage>
        <taxon>Bacteria</taxon>
        <taxon>Pseudomonadati</taxon>
        <taxon>Verrucomicrobiota</taxon>
        <taxon>Verrucomicrobiia</taxon>
        <taxon>Verrucomicrobiales</taxon>
        <taxon>Verrucomicrobiaceae</taxon>
        <taxon>Luteolibacter</taxon>
    </lineage>
</organism>
<evidence type="ECO:0000313" key="2">
    <source>
        <dbReference type="Proteomes" id="UP001320876"/>
    </source>
</evidence>
<gene>
    <name evidence="1" type="ORF">OKA05_01485</name>
</gene>
<sequence>MDAAELLHRFKSAAIISSDDWETAEVYIHDQLSVIVPLPDKSYGPAARELIREVLTALKDMDNDVREVCLAHQKKSRFRLPEFNAALKGVSFEKPDFVVLSYYSYDLDSDWDESFTKSGDRWTLVPR</sequence>
<evidence type="ECO:0008006" key="3">
    <source>
        <dbReference type="Google" id="ProtNLM"/>
    </source>
</evidence>
<evidence type="ECO:0000313" key="1">
    <source>
        <dbReference type="EMBL" id="MCW1921204.1"/>
    </source>
</evidence>
<protein>
    <recommendedName>
        <fullName evidence="3">SnoaL-like domain-containing protein</fullName>
    </recommendedName>
</protein>
<proteinExistence type="predicted"/>